<dbReference type="RefSeq" id="XP_067816428.1">
    <property type="nucleotide sequence ID" value="XM_067965365.1"/>
</dbReference>
<evidence type="ECO:0000256" key="2">
    <source>
        <dbReference type="ARBA" id="ARBA00009881"/>
    </source>
</evidence>
<evidence type="ECO:0000256" key="7">
    <source>
        <dbReference type="ARBA" id="ARBA00023033"/>
    </source>
</evidence>
<name>A0A976ICR9_BRELC</name>
<evidence type="ECO:0000256" key="5">
    <source>
        <dbReference type="ARBA" id="ARBA00022741"/>
    </source>
</evidence>
<evidence type="ECO:0008006" key="10">
    <source>
        <dbReference type="Google" id="ProtNLM"/>
    </source>
</evidence>
<comment type="similarity">
    <text evidence="2">Belongs to the nitronate monooxygenase family. NMO class I subfamily.</text>
</comment>
<keyword evidence="4" id="KW-0288">FMN</keyword>
<proteinExistence type="inferred from homology"/>
<sequence>MAWRDLRVARRLGLRVPLLQSPMAGVQASDLAIAVSYAGGLGAIPCALMSVDAVRAHVQNFRKATNAPLNLNFFCHTLPPGNATADKQWQDILRPYYQEYGIEMPDLAAIKDALRMPFDDKSVQLVRELTPEVISFHFGLPCPRLLKSVKDTGAFIISSATTVREALWLEERGCDAVIAQGLEAGGHRGVFLSNTKEQNYSSNCQYRNSLMDFPQQTNTLSLVSQLVNAVNVPVIAAGGIGDARGILAAQRLGAAAVQMGTVFLLADEATTSTLHRNVLKQAANATENEIPETAITNIFSGRPARGFMTRVMQDLGPMCAAAPAFPAAGTLLKNLRLAAEAKGETAFSPMWSGQSPNFAFEQSATTILRSIIQDLDERICSRV</sequence>
<accession>A0A976ICR9</accession>
<keyword evidence="7" id="KW-0503">Monooxygenase</keyword>
<dbReference type="PANTHER" id="PTHR42747">
    <property type="entry name" value="NITRONATE MONOOXYGENASE-RELATED"/>
    <property type="match status" value="1"/>
</dbReference>
<dbReference type="FunFam" id="3.20.20.70:FF:000154">
    <property type="entry name" value="Probable nitronate monooxygenase"/>
    <property type="match status" value="1"/>
</dbReference>
<comment type="cofactor">
    <cofactor evidence="1">
        <name>FMN</name>
        <dbReference type="ChEBI" id="CHEBI:58210"/>
    </cofactor>
</comment>
<dbReference type="OrthoDB" id="10265891at2759"/>
<evidence type="ECO:0000256" key="3">
    <source>
        <dbReference type="ARBA" id="ARBA00022630"/>
    </source>
</evidence>
<dbReference type="GO" id="GO:0018580">
    <property type="term" value="F:nitronate monooxygenase activity"/>
    <property type="evidence" value="ECO:0007669"/>
    <property type="project" value="InterPro"/>
</dbReference>
<dbReference type="GO" id="GO:0000166">
    <property type="term" value="F:nucleotide binding"/>
    <property type="evidence" value="ECO:0007669"/>
    <property type="project" value="UniProtKB-KW"/>
</dbReference>
<evidence type="ECO:0000256" key="1">
    <source>
        <dbReference type="ARBA" id="ARBA00001917"/>
    </source>
</evidence>
<dbReference type="InterPro" id="IPR004136">
    <property type="entry name" value="NMO"/>
</dbReference>
<organism evidence="8 9">
    <name type="scientific">Bremia lactucae</name>
    <name type="common">Lettuce downy mildew</name>
    <dbReference type="NCBI Taxonomy" id="4779"/>
    <lineage>
        <taxon>Eukaryota</taxon>
        <taxon>Sar</taxon>
        <taxon>Stramenopiles</taxon>
        <taxon>Oomycota</taxon>
        <taxon>Peronosporomycetes</taxon>
        <taxon>Peronosporales</taxon>
        <taxon>Peronosporaceae</taxon>
        <taxon>Bremia</taxon>
    </lineage>
</organism>
<evidence type="ECO:0000313" key="9">
    <source>
        <dbReference type="Proteomes" id="UP000294530"/>
    </source>
</evidence>
<dbReference type="EMBL" id="SHOA02000006">
    <property type="protein sequence ID" value="TDH66929.1"/>
    <property type="molecule type" value="Genomic_DNA"/>
</dbReference>
<dbReference type="KEGG" id="blac:94351036"/>
<evidence type="ECO:0000256" key="4">
    <source>
        <dbReference type="ARBA" id="ARBA00022643"/>
    </source>
</evidence>
<dbReference type="Gene3D" id="3.20.20.70">
    <property type="entry name" value="Aldolase class I"/>
    <property type="match status" value="1"/>
</dbReference>
<protein>
    <recommendedName>
        <fullName evidence="10">Nitronate monooxygenase domain-containing protein</fullName>
    </recommendedName>
</protein>
<dbReference type="GeneID" id="94351036"/>
<dbReference type="Pfam" id="PF03060">
    <property type="entry name" value="NMO"/>
    <property type="match status" value="1"/>
</dbReference>
<dbReference type="Proteomes" id="UP000294530">
    <property type="component" value="Unassembled WGS sequence"/>
</dbReference>
<dbReference type="InterPro" id="IPR013785">
    <property type="entry name" value="Aldolase_TIM"/>
</dbReference>
<keyword evidence="5" id="KW-0547">Nucleotide-binding</keyword>
<dbReference type="CDD" id="cd04730">
    <property type="entry name" value="NPD_like"/>
    <property type="match status" value="1"/>
</dbReference>
<keyword evidence="9" id="KW-1185">Reference proteome</keyword>
<evidence type="ECO:0000313" key="8">
    <source>
        <dbReference type="EMBL" id="TDH66929.1"/>
    </source>
</evidence>
<dbReference type="SUPFAM" id="SSF51412">
    <property type="entry name" value="Inosine monophosphate dehydrogenase (IMPDH)"/>
    <property type="match status" value="1"/>
</dbReference>
<gene>
    <name evidence="8" type="ORF">CCR75_007304</name>
</gene>
<dbReference type="AlphaFoldDB" id="A0A976ICR9"/>
<reference evidence="8 9" key="1">
    <citation type="journal article" date="2021" name="Genome Biol.">
        <title>AFLAP: assembly-free linkage analysis pipeline using k-mers from genome sequencing data.</title>
        <authorList>
            <person name="Fletcher K."/>
            <person name="Zhang L."/>
            <person name="Gil J."/>
            <person name="Han R."/>
            <person name="Cavanaugh K."/>
            <person name="Michelmore R."/>
        </authorList>
    </citation>
    <scope>NUCLEOTIDE SEQUENCE [LARGE SCALE GENOMIC DNA]</scope>
    <source>
        <strain evidence="8 9">SF5</strain>
    </source>
</reference>
<comment type="caution">
    <text evidence="8">The sequence shown here is derived from an EMBL/GenBank/DDBJ whole genome shotgun (WGS) entry which is preliminary data.</text>
</comment>
<keyword evidence="6" id="KW-0560">Oxidoreductase</keyword>
<dbReference type="PANTHER" id="PTHR42747:SF3">
    <property type="entry name" value="NITRONATE MONOOXYGENASE-RELATED"/>
    <property type="match status" value="1"/>
</dbReference>
<keyword evidence="3" id="KW-0285">Flavoprotein</keyword>
<evidence type="ECO:0000256" key="6">
    <source>
        <dbReference type="ARBA" id="ARBA00023002"/>
    </source>
</evidence>